<feature type="region of interest" description="Disordered" evidence="22">
    <location>
        <begin position="1119"/>
        <end position="1156"/>
    </location>
</feature>
<dbReference type="OrthoDB" id="9762493at2"/>
<keyword evidence="21" id="KW-0175">Coiled coil</keyword>
<evidence type="ECO:0000259" key="29">
    <source>
        <dbReference type="PROSITE" id="PS50894"/>
    </source>
</evidence>
<dbReference type="InterPro" id="IPR003660">
    <property type="entry name" value="HAMP_dom"/>
</dbReference>
<evidence type="ECO:0000256" key="7">
    <source>
        <dbReference type="ARBA" id="ARBA00022553"/>
    </source>
</evidence>
<feature type="coiled-coil region" evidence="21">
    <location>
        <begin position="1233"/>
        <end position="1267"/>
    </location>
</feature>
<dbReference type="CDD" id="cd00130">
    <property type="entry name" value="PAS"/>
    <property type="match status" value="1"/>
</dbReference>
<evidence type="ECO:0000256" key="14">
    <source>
        <dbReference type="ARBA" id="ARBA00023012"/>
    </source>
</evidence>
<dbReference type="Pfam" id="PF13426">
    <property type="entry name" value="PAS_9"/>
    <property type="match status" value="1"/>
</dbReference>
<evidence type="ECO:0000256" key="20">
    <source>
        <dbReference type="PROSITE-ProRule" id="PRU00169"/>
    </source>
</evidence>
<evidence type="ECO:0000256" key="13">
    <source>
        <dbReference type="ARBA" id="ARBA00022989"/>
    </source>
</evidence>
<proteinExistence type="inferred from homology"/>
<dbReference type="CDD" id="cd16922">
    <property type="entry name" value="HATPase_EvgS-ArcB-TorS-like"/>
    <property type="match status" value="1"/>
</dbReference>
<dbReference type="CDD" id="cd17546">
    <property type="entry name" value="REC_hyHK_CKI1_RcsC-like"/>
    <property type="match status" value="1"/>
</dbReference>
<evidence type="ECO:0000256" key="22">
    <source>
        <dbReference type="SAM" id="MobiDB-lite"/>
    </source>
</evidence>
<feature type="domain" description="Response regulatory" evidence="25">
    <location>
        <begin position="989"/>
        <end position="1110"/>
    </location>
</feature>
<evidence type="ECO:0000256" key="1">
    <source>
        <dbReference type="ARBA" id="ARBA00000085"/>
    </source>
</evidence>
<evidence type="ECO:0000259" key="26">
    <source>
        <dbReference type="PROSITE" id="PS50112"/>
    </source>
</evidence>
<feature type="transmembrane region" description="Helical" evidence="23">
    <location>
        <begin position="12"/>
        <end position="35"/>
    </location>
</feature>
<dbReference type="PANTHER" id="PTHR45339:SF1">
    <property type="entry name" value="HYBRID SIGNAL TRANSDUCTION HISTIDINE KINASE J"/>
    <property type="match status" value="1"/>
</dbReference>
<evidence type="ECO:0000259" key="24">
    <source>
        <dbReference type="PROSITE" id="PS50109"/>
    </source>
</evidence>
<dbReference type="InterPro" id="IPR005467">
    <property type="entry name" value="His_kinase_dom"/>
</dbReference>
<dbReference type="InterPro" id="IPR035965">
    <property type="entry name" value="PAS-like_dom_sf"/>
</dbReference>
<dbReference type="SMART" id="SM00448">
    <property type="entry name" value="REC"/>
    <property type="match status" value="2"/>
</dbReference>
<keyword evidence="5" id="KW-0813">Transport</keyword>
<feature type="transmembrane region" description="Helical" evidence="23">
    <location>
        <begin position="161"/>
        <end position="182"/>
    </location>
</feature>
<dbReference type="Pfam" id="PF01627">
    <property type="entry name" value="Hpt"/>
    <property type="match status" value="1"/>
</dbReference>
<dbReference type="InterPro" id="IPR008207">
    <property type="entry name" value="Sig_transdc_His_kin_Hpt_dom"/>
</dbReference>
<evidence type="ECO:0000256" key="18">
    <source>
        <dbReference type="ARBA" id="ARBA00068150"/>
    </source>
</evidence>
<name>A0A2S8GPT7_9BACT</name>
<feature type="transmembrane region" description="Helical" evidence="23">
    <location>
        <begin position="313"/>
        <end position="334"/>
    </location>
</feature>
<dbReference type="GO" id="GO:0005524">
    <property type="term" value="F:ATP binding"/>
    <property type="evidence" value="ECO:0007669"/>
    <property type="project" value="UniProtKB-KW"/>
</dbReference>
<dbReference type="AlphaFoldDB" id="A0A2S8GPT7"/>
<keyword evidence="11" id="KW-0418">Kinase</keyword>
<comment type="subcellular location">
    <subcellularLocation>
        <location evidence="2">Cell membrane</location>
        <topology evidence="2">Multi-pass membrane protein</topology>
    </subcellularLocation>
</comment>
<evidence type="ECO:0000256" key="4">
    <source>
        <dbReference type="ARBA" id="ARBA00012438"/>
    </source>
</evidence>
<dbReference type="InterPro" id="IPR003594">
    <property type="entry name" value="HATPase_dom"/>
</dbReference>
<dbReference type="Gene3D" id="3.30.450.20">
    <property type="entry name" value="PAS domain"/>
    <property type="match status" value="1"/>
</dbReference>
<dbReference type="PROSITE" id="PS50112">
    <property type="entry name" value="PAS"/>
    <property type="match status" value="1"/>
</dbReference>
<evidence type="ECO:0000256" key="6">
    <source>
        <dbReference type="ARBA" id="ARBA00022475"/>
    </source>
</evidence>
<dbReference type="SUPFAM" id="SSF55874">
    <property type="entry name" value="ATPase domain of HSP90 chaperone/DNA topoisomerase II/histidine kinase"/>
    <property type="match status" value="1"/>
</dbReference>
<dbReference type="EC" id="2.7.13.3" evidence="4"/>
<feature type="transmembrane region" description="Helical" evidence="23">
    <location>
        <begin position="120"/>
        <end position="141"/>
    </location>
</feature>
<dbReference type="SMART" id="SM00388">
    <property type="entry name" value="HisKA"/>
    <property type="match status" value="1"/>
</dbReference>
<keyword evidence="10" id="KW-0547">Nucleotide-binding</keyword>
<evidence type="ECO:0000259" key="28">
    <source>
        <dbReference type="PROSITE" id="PS50885"/>
    </source>
</evidence>
<dbReference type="Pfam" id="PF00909">
    <property type="entry name" value="Ammonium_transp"/>
    <property type="match status" value="1"/>
</dbReference>
<dbReference type="SUPFAM" id="SSF52172">
    <property type="entry name" value="CheY-like"/>
    <property type="match status" value="2"/>
</dbReference>
<dbReference type="SUPFAM" id="SSF111352">
    <property type="entry name" value="Ammonium transporter"/>
    <property type="match status" value="1"/>
</dbReference>
<dbReference type="SUPFAM" id="SSF47384">
    <property type="entry name" value="Homodimeric domain of signal transducing histidine kinase"/>
    <property type="match status" value="1"/>
</dbReference>
<feature type="domain" description="Histidine kinase" evidence="24">
    <location>
        <begin position="599"/>
        <end position="825"/>
    </location>
</feature>
<keyword evidence="7 20" id="KW-0597">Phosphoprotein</keyword>
<keyword evidence="9 23" id="KW-0812">Transmembrane</keyword>
<dbReference type="PROSITE" id="PS01219">
    <property type="entry name" value="AMMONIUM_TRANSP"/>
    <property type="match status" value="1"/>
</dbReference>
<dbReference type="Gene3D" id="1.20.120.160">
    <property type="entry name" value="HPT domain"/>
    <property type="match status" value="1"/>
</dbReference>
<dbReference type="PROSITE" id="PS50110">
    <property type="entry name" value="RESPONSE_REGULATORY"/>
    <property type="match status" value="2"/>
</dbReference>
<dbReference type="InterPro" id="IPR036641">
    <property type="entry name" value="HPT_dom_sf"/>
</dbReference>
<feature type="domain" description="PAC" evidence="27">
    <location>
        <begin position="530"/>
        <end position="582"/>
    </location>
</feature>
<keyword evidence="8" id="KW-0808">Transferase</keyword>
<feature type="domain" description="Response regulatory" evidence="25">
    <location>
        <begin position="841"/>
        <end position="961"/>
    </location>
</feature>
<evidence type="ECO:0000256" key="5">
    <source>
        <dbReference type="ARBA" id="ARBA00022448"/>
    </source>
</evidence>
<evidence type="ECO:0000259" key="25">
    <source>
        <dbReference type="PROSITE" id="PS50110"/>
    </source>
</evidence>
<gene>
    <name evidence="30" type="ORF">C5Y93_08085</name>
</gene>
<evidence type="ECO:0000256" key="10">
    <source>
        <dbReference type="ARBA" id="ARBA00022741"/>
    </source>
</evidence>
<evidence type="ECO:0000256" key="3">
    <source>
        <dbReference type="ARBA" id="ARBA00005887"/>
    </source>
</evidence>
<evidence type="ECO:0000256" key="11">
    <source>
        <dbReference type="ARBA" id="ARBA00022777"/>
    </source>
</evidence>
<dbReference type="PRINTS" id="PR00344">
    <property type="entry name" value="BCTRLSENSOR"/>
</dbReference>
<dbReference type="RefSeq" id="WP_105334911.1">
    <property type="nucleotide sequence ID" value="NZ_PUHZ01000009.1"/>
</dbReference>
<dbReference type="Gene3D" id="1.10.287.130">
    <property type="match status" value="1"/>
</dbReference>
<dbReference type="InterPro" id="IPR024041">
    <property type="entry name" value="NH4_transpt_AmtB-like_dom"/>
</dbReference>
<dbReference type="FunFam" id="3.30.565.10:FF:000010">
    <property type="entry name" value="Sensor histidine kinase RcsC"/>
    <property type="match status" value="1"/>
</dbReference>
<evidence type="ECO:0000256" key="9">
    <source>
        <dbReference type="ARBA" id="ARBA00022692"/>
    </source>
</evidence>
<feature type="transmembrane region" description="Helical" evidence="23">
    <location>
        <begin position="285"/>
        <end position="306"/>
    </location>
</feature>
<dbReference type="PROSITE" id="PS50894">
    <property type="entry name" value="HPT"/>
    <property type="match status" value="1"/>
</dbReference>
<organism evidence="30 31">
    <name type="scientific">Blastopirellula marina</name>
    <dbReference type="NCBI Taxonomy" id="124"/>
    <lineage>
        <taxon>Bacteria</taxon>
        <taxon>Pseudomonadati</taxon>
        <taxon>Planctomycetota</taxon>
        <taxon>Planctomycetia</taxon>
        <taxon>Pirellulales</taxon>
        <taxon>Pirellulaceae</taxon>
        <taxon>Blastopirellula</taxon>
    </lineage>
</organism>
<dbReference type="Gene3D" id="1.10.3430.10">
    <property type="entry name" value="Ammonium transporter AmtB like domains"/>
    <property type="match status" value="1"/>
</dbReference>
<dbReference type="NCBIfam" id="TIGR00229">
    <property type="entry name" value="sensory_box"/>
    <property type="match status" value="1"/>
</dbReference>
<dbReference type="SUPFAM" id="SSF55785">
    <property type="entry name" value="PYP-like sensor domain (PAS domain)"/>
    <property type="match status" value="1"/>
</dbReference>
<dbReference type="InterPro" id="IPR001610">
    <property type="entry name" value="PAC"/>
</dbReference>
<dbReference type="InterPro" id="IPR004358">
    <property type="entry name" value="Sig_transdc_His_kin-like_C"/>
</dbReference>
<dbReference type="InterPro" id="IPR029020">
    <property type="entry name" value="Ammonium/urea_transptr"/>
</dbReference>
<evidence type="ECO:0000256" key="12">
    <source>
        <dbReference type="ARBA" id="ARBA00022840"/>
    </source>
</evidence>
<feature type="transmembrane region" description="Helical" evidence="23">
    <location>
        <begin position="354"/>
        <end position="375"/>
    </location>
</feature>
<keyword evidence="12" id="KW-0067">ATP-binding</keyword>
<dbReference type="Gene3D" id="3.40.50.2300">
    <property type="match status" value="2"/>
</dbReference>
<evidence type="ECO:0000313" key="31">
    <source>
        <dbReference type="Proteomes" id="UP000237819"/>
    </source>
</evidence>
<dbReference type="Proteomes" id="UP000237819">
    <property type="component" value="Unassembled WGS sequence"/>
</dbReference>
<feature type="transmembrane region" description="Helical" evidence="23">
    <location>
        <begin position="47"/>
        <end position="69"/>
    </location>
</feature>
<dbReference type="PROSITE" id="PS50109">
    <property type="entry name" value="HIS_KIN"/>
    <property type="match status" value="1"/>
</dbReference>
<sequence>MPPAPPQLDIAWMLICAALVMLMQGGFCLLESGLVRAKNSFNVALKNLVDFCISSAVFWAFGFGIMFGTSYHGWFGTDHFFLGEEAGPWLMAFFIFQLVFCGTATTIISGAVAERIRFRGYFIIALFVSGLVYPLFGHWAWGGVATGEATGWLAKEGFIDFAGSTVVHSVGGWVALAAVLVLGPRIGRFEGERPGIHGHNLTLATFGVLLLWFGWFGFNGGSTLAINGQVPQIFVNTNLAGAFGGLAALVFSCIRYRRPDVGYTMNGAIAGLVGITASCHIVAPWAAAVIGCGSGVICSMITALLPKLKIDDVIGAFPAHACAGVFGTLALAFLADPQHFNDGMTPWSQFLVQLKGVCVCCVVAFGGGFTFIYLTNKLFPFRAIREHELAGLNFSEHGASTELIDLVNDMTAHREGGDFSRPVQVEPHTEVGQIAAEYNRVIQRVNSEMRQRNEAESRFRGIFENAVEGIYQTTPEGRFMTANPALARMLGYDHLAELAETIEDVSTQVYVDPNRRTEFVEMLDEHGLVFAFESEIRRANGETMWISENASARRDPEGNLLYYEGTVEDITERRKARHYQEEKNAADAANRAKSDFLASMSHEIRTPLNGIIGFLDLLGDTHLDGNQQRFVDLAKSSAGTLLHLINDILDLSKIEAGGIEFEASEFVLHDLVESVPELFSPQGRERGLELNCCISPDVPKTVVGDPERLRQVLINLFSNAVKFTEHGGVNLHINVESKDAKSSKGQEVFVRFAVQDTGIGIPQSRVDRLFKAFSQVDASTTRKYGGTGLGLAICKQLVELMGGDIRVESMVGKGSTFSFRIPLQPIQRSQCDVIPNVSGLRVLLVDDNHMNLQVLKEQLRSWGVEVATASSGHRALTLMDDAATRKAPFQLAILDHVMPEMDGIVLAQRITQEPAFQATKLLMLTSYGSDLPQNELRQLDMPCLTKPVRQSQLLDMLVNLSGGRRPLEPNSYLEEKTKQVNDQRHHHATILVVDDNEINRIVAHEILASEGFQVVLAQNGREAIEQLSDVEVDLVLMDCEMPEMDGFEATRKIRQLAENDRPHLQRLPIVALTAQAIKGDQERCLAAGMDAYVMKPVNRVDLLSTILQELDRYQESATALEAGEHSASSRSTVDLPASQSDRRTKPESIAVEPEGDEPIALSELRERCGDDSQLIERVLKKFTAKGRSEIDLLQQYVGSQEIPQIVQVAHALKGMSANVGAQQVSQVAESIELAARQDQVDGYEQMLEELNRKFQVCEEAISHLLLNEGKLQGAAR</sequence>
<dbReference type="InterPro" id="IPR036097">
    <property type="entry name" value="HisK_dim/P_sf"/>
</dbReference>
<dbReference type="InterPro" id="IPR001905">
    <property type="entry name" value="Ammonium_transpt"/>
</dbReference>
<dbReference type="NCBIfam" id="TIGR00836">
    <property type="entry name" value="amt"/>
    <property type="match status" value="1"/>
</dbReference>
<dbReference type="InterPro" id="IPR011006">
    <property type="entry name" value="CheY-like_superfamily"/>
</dbReference>
<comment type="catalytic activity">
    <reaction evidence="1">
        <text>ATP + protein L-histidine = ADP + protein N-phospho-L-histidine.</text>
        <dbReference type="EC" id="2.7.13.3"/>
    </reaction>
</comment>
<dbReference type="InterPro" id="IPR003661">
    <property type="entry name" value="HisK_dim/P_dom"/>
</dbReference>
<reference evidence="30 31" key="1">
    <citation type="submission" date="2018-02" db="EMBL/GenBank/DDBJ databases">
        <title>Comparative genomes isolates from brazilian mangrove.</title>
        <authorList>
            <person name="Araujo J.E."/>
            <person name="Taketani R.G."/>
            <person name="Silva M.C.P."/>
            <person name="Loureco M.V."/>
            <person name="Andreote F.D."/>
        </authorList>
    </citation>
    <scope>NUCLEOTIDE SEQUENCE [LARGE SCALE GENOMIC DNA]</scope>
    <source>
        <strain evidence="30 31">Nap-Phe MGV</strain>
    </source>
</reference>
<comment type="subunit">
    <text evidence="17">At low DSF concentrations, interacts with RpfF.</text>
</comment>
<accession>A0A2S8GPT7</accession>
<dbReference type="PANTHER" id="PTHR45339">
    <property type="entry name" value="HYBRID SIGNAL TRANSDUCTION HISTIDINE KINASE J"/>
    <property type="match status" value="1"/>
</dbReference>
<dbReference type="InterPro" id="IPR001789">
    <property type="entry name" value="Sig_transdc_resp-reg_receiver"/>
</dbReference>
<evidence type="ECO:0000256" key="19">
    <source>
        <dbReference type="PROSITE-ProRule" id="PRU00110"/>
    </source>
</evidence>
<feature type="domain" description="HAMP" evidence="28">
    <location>
        <begin position="404"/>
        <end position="450"/>
    </location>
</feature>
<dbReference type="CDD" id="cd00088">
    <property type="entry name" value="HPT"/>
    <property type="match status" value="1"/>
</dbReference>
<dbReference type="GO" id="GO:0000155">
    <property type="term" value="F:phosphorelay sensor kinase activity"/>
    <property type="evidence" value="ECO:0007669"/>
    <property type="project" value="InterPro"/>
</dbReference>
<dbReference type="PROSITE" id="PS50113">
    <property type="entry name" value="PAC"/>
    <property type="match status" value="1"/>
</dbReference>
<feature type="transmembrane region" description="Helical" evidence="23">
    <location>
        <begin position="203"/>
        <end position="221"/>
    </location>
</feature>
<dbReference type="Pfam" id="PF00072">
    <property type="entry name" value="Response_reg"/>
    <property type="match status" value="2"/>
</dbReference>
<dbReference type="InterPro" id="IPR000700">
    <property type="entry name" value="PAS-assoc_C"/>
</dbReference>
<feature type="modified residue" description="4-aspartylphosphate" evidence="20">
    <location>
        <position position="1038"/>
    </location>
</feature>
<dbReference type="InterPro" id="IPR018047">
    <property type="entry name" value="Ammonium_transpt_CS"/>
</dbReference>
<keyword evidence="16" id="KW-0924">Ammonia transport</keyword>
<comment type="similarity">
    <text evidence="3">Belongs to the ammonia transporter channel (TC 1.A.11.2) family.</text>
</comment>
<dbReference type="SMART" id="SM00387">
    <property type="entry name" value="HATPase_c"/>
    <property type="match status" value="1"/>
</dbReference>
<evidence type="ECO:0000313" key="30">
    <source>
        <dbReference type="EMBL" id="PQO46432.1"/>
    </source>
</evidence>
<comment type="caution">
    <text evidence="30">The sequence shown here is derived from an EMBL/GenBank/DDBJ whole genome shotgun (WGS) entry which is preliminary data.</text>
</comment>
<feature type="modified residue" description="4-aspartylphosphate" evidence="20">
    <location>
        <position position="895"/>
    </location>
</feature>
<dbReference type="Pfam" id="PF00512">
    <property type="entry name" value="HisKA"/>
    <property type="match status" value="1"/>
</dbReference>
<dbReference type="SMART" id="SM00086">
    <property type="entry name" value="PAC"/>
    <property type="match status" value="1"/>
</dbReference>
<dbReference type="FunFam" id="1.10.287.130:FF:000002">
    <property type="entry name" value="Two-component osmosensing histidine kinase"/>
    <property type="match status" value="1"/>
</dbReference>
<evidence type="ECO:0000256" key="21">
    <source>
        <dbReference type="SAM" id="Coils"/>
    </source>
</evidence>
<dbReference type="SMART" id="SM00091">
    <property type="entry name" value="PAS"/>
    <property type="match status" value="1"/>
</dbReference>
<dbReference type="GO" id="GO:0008519">
    <property type="term" value="F:ammonium channel activity"/>
    <property type="evidence" value="ECO:0007669"/>
    <property type="project" value="InterPro"/>
</dbReference>
<keyword evidence="6" id="KW-1003">Cell membrane</keyword>
<evidence type="ECO:0000256" key="17">
    <source>
        <dbReference type="ARBA" id="ARBA00064003"/>
    </source>
</evidence>
<feature type="domain" description="HPt" evidence="29">
    <location>
        <begin position="1171"/>
        <end position="1264"/>
    </location>
</feature>
<evidence type="ECO:0000256" key="8">
    <source>
        <dbReference type="ARBA" id="ARBA00022679"/>
    </source>
</evidence>
<dbReference type="InterPro" id="IPR000014">
    <property type="entry name" value="PAS"/>
</dbReference>
<keyword evidence="13 23" id="KW-1133">Transmembrane helix</keyword>
<dbReference type="InterPro" id="IPR036890">
    <property type="entry name" value="HATPase_C_sf"/>
</dbReference>
<dbReference type="GO" id="GO:0005886">
    <property type="term" value="C:plasma membrane"/>
    <property type="evidence" value="ECO:0007669"/>
    <property type="project" value="UniProtKB-SubCell"/>
</dbReference>
<protein>
    <recommendedName>
        <fullName evidence="18">Sensory/regulatory protein RpfC</fullName>
        <ecNumber evidence="4">2.7.13.3</ecNumber>
    </recommendedName>
</protein>
<feature type="modified residue" description="Phosphohistidine" evidence="19">
    <location>
        <position position="1210"/>
    </location>
</feature>
<dbReference type="SMART" id="SM00073">
    <property type="entry name" value="HPT"/>
    <property type="match status" value="1"/>
</dbReference>
<evidence type="ECO:0000256" key="23">
    <source>
        <dbReference type="SAM" id="Phobius"/>
    </source>
</evidence>
<keyword evidence="15 23" id="KW-0472">Membrane</keyword>
<feature type="domain" description="PAS" evidence="26">
    <location>
        <begin position="455"/>
        <end position="492"/>
    </location>
</feature>
<evidence type="ECO:0000256" key="16">
    <source>
        <dbReference type="ARBA" id="ARBA00023177"/>
    </source>
</evidence>
<evidence type="ECO:0000256" key="15">
    <source>
        <dbReference type="ARBA" id="ARBA00023136"/>
    </source>
</evidence>
<keyword evidence="14" id="KW-0902">Two-component regulatory system</keyword>
<dbReference type="CDD" id="cd00082">
    <property type="entry name" value="HisKA"/>
    <property type="match status" value="1"/>
</dbReference>
<evidence type="ECO:0000256" key="2">
    <source>
        <dbReference type="ARBA" id="ARBA00004651"/>
    </source>
</evidence>
<dbReference type="Gene3D" id="3.30.565.10">
    <property type="entry name" value="Histidine kinase-like ATPase, C-terminal domain"/>
    <property type="match status" value="1"/>
</dbReference>
<evidence type="ECO:0000259" key="27">
    <source>
        <dbReference type="PROSITE" id="PS50113"/>
    </source>
</evidence>
<dbReference type="SUPFAM" id="SSF47226">
    <property type="entry name" value="Histidine-containing phosphotransfer domain, HPT domain"/>
    <property type="match status" value="1"/>
</dbReference>
<dbReference type="EMBL" id="PUHZ01000009">
    <property type="protein sequence ID" value="PQO46432.1"/>
    <property type="molecule type" value="Genomic_DNA"/>
</dbReference>
<feature type="transmembrane region" description="Helical" evidence="23">
    <location>
        <begin position="233"/>
        <end position="254"/>
    </location>
</feature>
<dbReference type="Pfam" id="PF02518">
    <property type="entry name" value="HATPase_c"/>
    <property type="match status" value="1"/>
</dbReference>
<dbReference type="PROSITE" id="PS50885">
    <property type="entry name" value="HAMP"/>
    <property type="match status" value="1"/>
</dbReference>
<feature type="transmembrane region" description="Helical" evidence="23">
    <location>
        <begin position="89"/>
        <end position="113"/>
    </location>
</feature>